<reference evidence="10" key="1">
    <citation type="submission" date="2022-08" db="EMBL/GenBank/DDBJ databases">
        <title>Observation on Radulae of 17 Species of Terrestrial Mollusks by Scanning Electron Microscopy and Its Taxonomic Significance.</title>
        <authorList>
            <person name="Zhu Y."/>
        </authorList>
    </citation>
    <scope>NUCLEOTIDE SEQUENCE</scope>
</reference>
<dbReference type="GO" id="GO:0003954">
    <property type="term" value="F:NADH dehydrogenase activity"/>
    <property type="evidence" value="ECO:0007669"/>
    <property type="project" value="TreeGrafter"/>
</dbReference>
<dbReference type="GO" id="GO:0005743">
    <property type="term" value="C:mitochondrial inner membrane"/>
    <property type="evidence" value="ECO:0007669"/>
    <property type="project" value="UniProtKB-SubCell"/>
</dbReference>
<dbReference type="GO" id="GO:0009060">
    <property type="term" value="P:aerobic respiration"/>
    <property type="evidence" value="ECO:0007669"/>
    <property type="project" value="TreeGrafter"/>
</dbReference>
<comment type="similarity">
    <text evidence="2 7">Belongs to the complex I subunit 1 family.</text>
</comment>
<name>A0A977PIX2_9EUPU</name>
<gene>
    <name evidence="10" type="primary">nad1</name>
</gene>
<evidence type="ECO:0000256" key="4">
    <source>
        <dbReference type="ARBA" id="ARBA00022692"/>
    </source>
</evidence>
<dbReference type="GO" id="GO:0008137">
    <property type="term" value="F:NADH dehydrogenase (ubiquinone) activity"/>
    <property type="evidence" value="ECO:0007669"/>
    <property type="project" value="UniProtKB-EC"/>
</dbReference>
<proteinExistence type="inferred from homology"/>
<dbReference type="PANTHER" id="PTHR11432:SF3">
    <property type="entry name" value="NADH-UBIQUINONE OXIDOREDUCTASE CHAIN 1"/>
    <property type="match status" value="1"/>
</dbReference>
<evidence type="ECO:0000313" key="10">
    <source>
        <dbReference type="EMBL" id="UXC95401.1"/>
    </source>
</evidence>
<keyword evidence="8" id="KW-0830">Ubiquinone</keyword>
<sequence length="301" mass="34661">MLLYMIMNLITCLCVLLSVAYFTLLERKILGYIQIRKGPNKVGVFGVFQPLADALKLFLKEKMMPINSNNLMFYLIPVFGFFLSITIWYLYPSFYSTKFVVYSLLLFFCISSLNVYITMIAGWASNSKYAFLGSIRAAAQTISYEVMMILVMIFPAILMFTLCWNQALGSFPVMTLLLPLFFVWFTSTLAETNRAPFDFAEGESELVSGFNIEYQGGLFALLFLGEYMSIIFMSMTTIVWFMISINYVIFVLMILIVSMMFLFSRAAYPRYRYDLLMMLCWKSFLPFSLGSLMISIISLVL</sequence>
<feature type="transmembrane region" description="Helical" evidence="9">
    <location>
        <begin position="212"/>
        <end position="232"/>
    </location>
</feature>
<dbReference type="AlphaFoldDB" id="A0A977PIX2"/>
<dbReference type="InterPro" id="IPR001694">
    <property type="entry name" value="NADH_UbQ_OxRdtase_su1/FPO"/>
</dbReference>
<geneLocation type="mitochondrion" evidence="10"/>
<accession>A0A977PIX2</accession>
<feature type="transmembrane region" description="Helical" evidence="9">
    <location>
        <begin position="103"/>
        <end position="125"/>
    </location>
</feature>
<feature type="transmembrane region" description="Helical" evidence="9">
    <location>
        <begin position="71"/>
        <end position="91"/>
    </location>
</feature>
<dbReference type="EMBL" id="OP171944">
    <property type="protein sequence ID" value="UXC95401.1"/>
    <property type="molecule type" value="Genomic_DNA"/>
</dbReference>
<feature type="transmembrane region" description="Helical" evidence="9">
    <location>
        <begin position="146"/>
        <end position="167"/>
    </location>
</feature>
<evidence type="ECO:0000256" key="9">
    <source>
        <dbReference type="SAM" id="Phobius"/>
    </source>
</evidence>
<feature type="transmembrane region" description="Helical" evidence="9">
    <location>
        <begin position="238"/>
        <end position="263"/>
    </location>
</feature>
<organism evidence="10">
    <name type="scientific">Megaustenia imperator imperator</name>
    <dbReference type="NCBI Taxonomy" id="2979634"/>
    <lineage>
        <taxon>Eukaryota</taxon>
        <taxon>Metazoa</taxon>
        <taxon>Spiralia</taxon>
        <taxon>Lophotrochozoa</taxon>
        <taxon>Mollusca</taxon>
        <taxon>Gastropoda</taxon>
        <taxon>Heterobranchia</taxon>
        <taxon>Euthyneura</taxon>
        <taxon>Panpulmonata</taxon>
        <taxon>Eupulmonata</taxon>
        <taxon>Stylommatophora</taxon>
        <taxon>Helicina</taxon>
        <taxon>Helicarionoidea</taxon>
        <taxon>Ariophantidae</taxon>
        <taxon>Megaustenia</taxon>
        <taxon>Megaustenia imperator</taxon>
    </lineage>
</organism>
<evidence type="ECO:0000256" key="7">
    <source>
        <dbReference type="RuleBase" id="RU000471"/>
    </source>
</evidence>
<feature type="transmembrane region" description="Helical" evidence="9">
    <location>
        <begin position="275"/>
        <end position="300"/>
    </location>
</feature>
<keyword evidence="7" id="KW-0520">NAD</keyword>
<dbReference type="EC" id="7.1.1.2" evidence="8"/>
<protein>
    <recommendedName>
        <fullName evidence="3 8">NADH-ubiquinone oxidoreductase chain 1</fullName>
        <ecNumber evidence="8">7.1.1.2</ecNumber>
    </recommendedName>
</protein>
<keyword evidence="8 10" id="KW-0496">Mitochondrion</keyword>
<keyword evidence="6 9" id="KW-0472">Membrane</keyword>
<dbReference type="Pfam" id="PF00146">
    <property type="entry name" value="NADHdh"/>
    <property type="match status" value="1"/>
</dbReference>
<keyword evidence="5 9" id="KW-1133">Transmembrane helix</keyword>
<evidence type="ECO:0000256" key="1">
    <source>
        <dbReference type="ARBA" id="ARBA00004141"/>
    </source>
</evidence>
<evidence type="ECO:0000256" key="3">
    <source>
        <dbReference type="ARBA" id="ARBA00021009"/>
    </source>
</evidence>
<evidence type="ECO:0000256" key="6">
    <source>
        <dbReference type="ARBA" id="ARBA00023136"/>
    </source>
</evidence>
<dbReference type="InterPro" id="IPR018086">
    <property type="entry name" value="NADH_UbQ_OxRdtase_su1_CS"/>
</dbReference>
<dbReference type="PROSITE" id="PS00667">
    <property type="entry name" value="COMPLEX1_ND1_1"/>
    <property type="match status" value="1"/>
</dbReference>
<comment type="subcellular location">
    <subcellularLocation>
        <location evidence="1">Membrane</location>
        <topology evidence="1">Multi-pass membrane protein</topology>
    </subcellularLocation>
    <subcellularLocation>
        <location evidence="7">Mitochondrion inner membrane</location>
        <topology evidence="7">Multi-pass membrane protein</topology>
    </subcellularLocation>
</comment>
<comment type="catalytic activity">
    <reaction evidence="8">
        <text>a ubiquinone + NADH + 5 H(+)(in) = a ubiquinol + NAD(+) + 4 H(+)(out)</text>
        <dbReference type="Rhea" id="RHEA:29091"/>
        <dbReference type="Rhea" id="RHEA-COMP:9565"/>
        <dbReference type="Rhea" id="RHEA-COMP:9566"/>
        <dbReference type="ChEBI" id="CHEBI:15378"/>
        <dbReference type="ChEBI" id="CHEBI:16389"/>
        <dbReference type="ChEBI" id="CHEBI:17976"/>
        <dbReference type="ChEBI" id="CHEBI:57540"/>
        <dbReference type="ChEBI" id="CHEBI:57945"/>
        <dbReference type="EC" id="7.1.1.2"/>
    </reaction>
</comment>
<evidence type="ECO:0000256" key="5">
    <source>
        <dbReference type="ARBA" id="ARBA00022989"/>
    </source>
</evidence>
<dbReference type="PANTHER" id="PTHR11432">
    <property type="entry name" value="NADH DEHYDROGENASE SUBUNIT 1"/>
    <property type="match status" value="1"/>
</dbReference>
<evidence type="ECO:0000256" key="8">
    <source>
        <dbReference type="RuleBase" id="RU000473"/>
    </source>
</evidence>
<keyword evidence="4 7" id="KW-0812">Transmembrane</keyword>
<dbReference type="HAMAP" id="MF_01350">
    <property type="entry name" value="NDH1_NuoH"/>
    <property type="match status" value="1"/>
</dbReference>
<feature type="transmembrane region" description="Helical" evidence="9">
    <location>
        <begin position="173"/>
        <end position="191"/>
    </location>
</feature>
<dbReference type="PROSITE" id="PS00668">
    <property type="entry name" value="COMPLEX1_ND1_2"/>
    <property type="match status" value="1"/>
</dbReference>
<evidence type="ECO:0000256" key="2">
    <source>
        <dbReference type="ARBA" id="ARBA00010535"/>
    </source>
</evidence>